<proteinExistence type="predicted"/>
<evidence type="ECO:0000313" key="1">
    <source>
        <dbReference type="EMBL" id="GET41500.1"/>
    </source>
</evidence>
<reference evidence="1" key="1">
    <citation type="submission" date="2019-10" db="EMBL/GenBank/DDBJ databases">
        <title>Draft genome sequece of Microseira wollei NIES-4236.</title>
        <authorList>
            <person name="Yamaguchi H."/>
            <person name="Suzuki S."/>
            <person name="Kawachi M."/>
        </authorList>
    </citation>
    <scope>NUCLEOTIDE SEQUENCE</scope>
    <source>
        <strain evidence="1">NIES-4236</strain>
    </source>
</reference>
<name>A0AAV3XMU5_9CYAN</name>
<accession>A0AAV3XMU5</accession>
<gene>
    <name evidence="1" type="ORF">MiSe_63120</name>
</gene>
<keyword evidence="2" id="KW-1185">Reference proteome</keyword>
<dbReference type="AlphaFoldDB" id="A0AAV3XMU5"/>
<dbReference type="EMBL" id="BLAY01000124">
    <property type="protein sequence ID" value="GET41500.1"/>
    <property type="molecule type" value="Genomic_DNA"/>
</dbReference>
<evidence type="ECO:0000313" key="2">
    <source>
        <dbReference type="Proteomes" id="UP001050975"/>
    </source>
</evidence>
<protein>
    <submittedName>
        <fullName evidence="1">Uncharacterized protein</fullName>
    </submittedName>
</protein>
<sequence>MSFPKPPLSPNELPDFLPNEGTIPLGAMQPFLGQQLSVDELTNSEYLGDEPLELLHRVRAFPVVPLEGLVFQIARESQFSSTLFALLREHLPGIEWEQNEISLGALHKYFIWHTSIPAPPDAATGQPMAIELYGDLIRFNDISLNSPEGRQWQDAWLEKYLRSEEKSQLVLSGNLELNIHVATYSNLLYPGVGVPFYM</sequence>
<dbReference type="Proteomes" id="UP001050975">
    <property type="component" value="Unassembled WGS sequence"/>
</dbReference>
<comment type="caution">
    <text evidence="1">The sequence shown here is derived from an EMBL/GenBank/DDBJ whole genome shotgun (WGS) entry which is preliminary data.</text>
</comment>
<organism evidence="1 2">
    <name type="scientific">Microseira wollei NIES-4236</name>
    <dbReference type="NCBI Taxonomy" id="2530354"/>
    <lineage>
        <taxon>Bacteria</taxon>
        <taxon>Bacillati</taxon>
        <taxon>Cyanobacteriota</taxon>
        <taxon>Cyanophyceae</taxon>
        <taxon>Oscillatoriophycideae</taxon>
        <taxon>Aerosakkonematales</taxon>
        <taxon>Aerosakkonemataceae</taxon>
        <taxon>Microseira</taxon>
    </lineage>
</organism>
<dbReference type="RefSeq" id="WP_226587862.1">
    <property type="nucleotide sequence ID" value="NZ_BLAY01000124.1"/>
</dbReference>